<feature type="non-terminal residue" evidence="2">
    <location>
        <position position="303"/>
    </location>
</feature>
<feature type="compositionally biased region" description="Basic and acidic residues" evidence="1">
    <location>
        <begin position="53"/>
        <end position="65"/>
    </location>
</feature>
<name>S8D122_9LAMI</name>
<feature type="region of interest" description="Disordered" evidence="1">
    <location>
        <begin position="178"/>
        <end position="215"/>
    </location>
</feature>
<comment type="caution">
    <text evidence="2">The sequence shown here is derived from an EMBL/GenBank/DDBJ whole genome shotgun (WGS) entry which is preliminary data.</text>
</comment>
<evidence type="ECO:0000256" key="1">
    <source>
        <dbReference type="SAM" id="MobiDB-lite"/>
    </source>
</evidence>
<evidence type="ECO:0000313" key="2">
    <source>
        <dbReference type="EMBL" id="EPS71031.1"/>
    </source>
</evidence>
<protein>
    <submittedName>
        <fullName evidence="2">Uncharacterized protein</fullName>
    </submittedName>
</protein>
<sequence length="303" mass="34465">MSGTMQTYYFRELFSSETEFKRFRNIEEANRVAVIDVDSESFEDAVFDDVPETRRNRRHSPENLRRSNQTFVDVINIDDDDDDEEEEEENAGSSTGTNRREESSTSGKNSAHAPDEEAQYNNRKGTPVRLFKCKRTYSGNANLSDYDYCELVEDSSGMVQELWRKVLFKRTGLDNSFSDLQNNNHTEPPVQDNVENHRGSGKHPASSNMDFDGQKNTNAEAFPLEINSSLDAVEDITTAATACSVGRDEKDETIPSECDDASSSCEQQGFIIPFDREKFKESEEFRKSMEQEMASRKLALEAQ</sequence>
<gene>
    <name evidence="2" type="ORF">M569_03728</name>
</gene>
<evidence type="ECO:0000313" key="3">
    <source>
        <dbReference type="Proteomes" id="UP000015453"/>
    </source>
</evidence>
<keyword evidence="3" id="KW-1185">Reference proteome</keyword>
<dbReference type="PANTHER" id="PTHR36335">
    <property type="entry name" value="CHAPERONE DNAJ-DOMAIN SUPERFAMILY PROTEIN"/>
    <property type="match status" value="1"/>
</dbReference>
<dbReference type="PANTHER" id="PTHR36335:SF1">
    <property type="entry name" value="CHAPERONE DNAJ-DOMAIN SUPERFAMILY PROTEIN"/>
    <property type="match status" value="1"/>
</dbReference>
<accession>S8D122</accession>
<dbReference type="Proteomes" id="UP000015453">
    <property type="component" value="Unassembled WGS sequence"/>
</dbReference>
<dbReference type="AlphaFoldDB" id="S8D122"/>
<proteinExistence type="predicted"/>
<feature type="compositionally biased region" description="Polar residues" evidence="1">
    <location>
        <begin position="205"/>
        <end position="215"/>
    </location>
</feature>
<reference evidence="2 3" key="1">
    <citation type="journal article" date="2013" name="BMC Genomics">
        <title>The miniature genome of a carnivorous plant Genlisea aurea contains a low number of genes and short non-coding sequences.</title>
        <authorList>
            <person name="Leushkin E.V."/>
            <person name="Sutormin R.A."/>
            <person name="Nabieva E.R."/>
            <person name="Penin A.A."/>
            <person name="Kondrashov A.S."/>
            <person name="Logacheva M.D."/>
        </authorList>
    </citation>
    <scope>NUCLEOTIDE SEQUENCE [LARGE SCALE GENOMIC DNA]</scope>
</reference>
<dbReference type="EMBL" id="AUSU01001436">
    <property type="protein sequence ID" value="EPS71031.1"/>
    <property type="molecule type" value="Genomic_DNA"/>
</dbReference>
<feature type="compositionally biased region" description="Acidic residues" evidence="1">
    <location>
        <begin position="76"/>
        <end position="90"/>
    </location>
</feature>
<organism evidence="2 3">
    <name type="scientific">Genlisea aurea</name>
    <dbReference type="NCBI Taxonomy" id="192259"/>
    <lineage>
        <taxon>Eukaryota</taxon>
        <taxon>Viridiplantae</taxon>
        <taxon>Streptophyta</taxon>
        <taxon>Embryophyta</taxon>
        <taxon>Tracheophyta</taxon>
        <taxon>Spermatophyta</taxon>
        <taxon>Magnoliopsida</taxon>
        <taxon>eudicotyledons</taxon>
        <taxon>Gunneridae</taxon>
        <taxon>Pentapetalae</taxon>
        <taxon>asterids</taxon>
        <taxon>lamiids</taxon>
        <taxon>Lamiales</taxon>
        <taxon>Lentibulariaceae</taxon>
        <taxon>Genlisea</taxon>
    </lineage>
</organism>
<feature type="region of interest" description="Disordered" evidence="1">
    <location>
        <begin position="53"/>
        <end position="123"/>
    </location>
</feature>